<proteinExistence type="predicted"/>
<gene>
    <name evidence="2" type="ORF">K402DRAFT_398451</name>
</gene>
<dbReference type="Proteomes" id="UP000800041">
    <property type="component" value="Unassembled WGS sequence"/>
</dbReference>
<dbReference type="EMBL" id="ML977197">
    <property type="protein sequence ID" value="KAF1981579.1"/>
    <property type="molecule type" value="Genomic_DNA"/>
</dbReference>
<keyword evidence="3" id="KW-1185">Reference proteome</keyword>
<keyword evidence="1" id="KW-0812">Transmembrane</keyword>
<protein>
    <submittedName>
        <fullName evidence="2">Uncharacterized protein</fullName>
    </submittedName>
</protein>
<accession>A0A6G1GLE3</accession>
<dbReference type="AlphaFoldDB" id="A0A6G1GLE3"/>
<feature type="transmembrane region" description="Helical" evidence="1">
    <location>
        <begin position="32"/>
        <end position="52"/>
    </location>
</feature>
<sequence>MSCQIRFWKSGDIREVRLTLGKDILAGLEREFVWLMMVLVGIEVVGVLVVVCGRCVGGRVGTGCQATGSRLWVEKDIPRL</sequence>
<name>A0A6G1GLE3_9PEZI</name>
<evidence type="ECO:0000256" key="1">
    <source>
        <dbReference type="SAM" id="Phobius"/>
    </source>
</evidence>
<reference evidence="2" key="1">
    <citation type="journal article" date="2020" name="Stud. Mycol.">
        <title>101 Dothideomycetes genomes: a test case for predicting lifestyles and emergence of pathogens.</title>
        <authorList>
            <person name="Haridas S."/>
            <person name="Albert R."/>
            <person name="Binder M."/>
            <person name="Bloem J."/>
            <person name="Labutti K."/>
            <person name="Salamov A."/>
            <person name="Andreopoulos B."/>
            <person name="Baker S."/>
            <person name="Barry K."/>
            <person name="Bills G."/>
            <person name="Bluhm B."/>
            <person name="Cannon C."/>
            <person name="Castanera R."/>
            <person name="Culley D."/>
            <person name="Daum C."/>
            <person name="Ezra D."/>
            <person name="Gonzalez J."/>
            <person name="Henrissat B."/>
            <person name="Kuo A."/>
            <person name="Liang C."/>
            <person name="Lipzen A."/>
            <person name="Lutzoni F."/>
            <person name="Magnuson J."/>
            <person name="Mondo S."/>
            <person name="Nolan M."/>
            <person name="Ohm R."/>
            <person name="Pangilinan J."/>
            <person name="Park H.-J."/>
            <person name="Ramirez L."/>
            <person name="Alfaro M."/>
            <person name="Sun H."/>
            <person name="Tritt A."/>
            <person name="Yoshinaga Y."/>
            <person name="Zwiers L.-H."/>
            <person name="Turgeon B."/>
            <person name="Goodwin S."/>
            <person name="Spatafora J."/>
            <person name="Crous P."/>
            <person name="Grigoriev I."/>
        </authorList>
    </citation>
    <scope>NUCLEOTIDE SEQUENCE</scope>
    <source>
        <strain evidence="2">CBS 113979</strain>
    </source>
</reference>
<organism evidence="2 3">
    <name type="scientific">Aulographum hederae CBS 113979</name>
    <dbReference type="NCBI Taxonomy" id="1176131"/>
    <lineage>
        <taxon>Eukaryota</taxon>
        <taxon>Fungi</taxon>
        <taxon>Dikarya</taxon>
        <taxon>Ascomycota</taxon>
        <taxon>Pezizomycotina</taxon>
        <taxon>Dothideomycetes</taxon>
        <taxon>Pleosporomycetidae</taxon>
        <taxon>Aulographales</taxon>
        <taxon>Aulographaceae</taxon>
    </lineage>
</organism>
<keyword evidence="1" id="KW-0472">Membrane</keyword>
<evidence type="ECO:0000313" key="3">
    <source>
        <dbReference type="Proteomes" id="UP000800041"/>
    </source>
</evidence>
<evidence type="ECO:0000313" key="2">
    <source>
        <dbReference type="EMBL" id="KAF1981579.1"/>
    </source>
</evidence>
<keyword evidence="1" id="KW-1133">Transmembrane helix</keyword>